<evidence type="ECO:0000313" key="3">
    <source>
        <dbReference type="EMBL" id="KAB1649567.1"/>
    </source>
</evidence>
<evidence type="ECO:0000256" key="1">
    <source>
        <dbReference type="ARBA" id="ARBA00009199"/>
    </source>
</evidence>
<dbReference type="Gene3D" id="3.90.1300.10">
    <property type="entry name" value="Amidase signature (AS) domain"/>
    <property type="match status" value="1"/>
</dbReference>
<dbReference type="SUPFAM" id="SSF75304">
    <property type="entry name" value="Amidase signature (AS) enzymes"/>
    <property type="match status" value="1"/>
</dbReference>
<dbReference type="Pfam" id="PF01425">
    <property type="entry name" value="Amidase"/>
    <property type="match status" value="1"/>
</dbReference>
<dbReference type="EMBL" id="WBJY01000001">
    <property type="protein sequence ID" value="KAB1649567.1"/>
    <property type="molecule type" value="Genomic_DNA"/>
</dbReference>
<evidence type="ECO:0000313" key="4">
    <source>
        <dbReference type="Proteomes" id="UP000431744"/>
    </source>
</evidence>
<evidence type="ECO:0000259" key="2">
    <source>
        <dbReference type="Pfam" id="PF01425"/>
    </source>
</evidence>
<reference evidence="3 4" key="1">
    <citation type="submission" date="2019-09" db="EMBL/GenBank/DDBJ databases">
        <title>Phylogeny of genus Pseudoclavibacter and closely related genus.</title>
        <authorList>
            <person name="Li Y."/>
        </authorList>
    </citation>
    <scope>NUCLEOTIDE SEQUENCE [LARGE SCALE GENOMIC DNA]</scope>
    <source>
        <strain evidence="3 4">EGI 60007</strain>
    </source>
</reference>
<protein>
    <submittedName>
        <fullName evidence="3">Amidase</fullName>
    </submittedName>
</protein>
<comment type="caution">
    <text evidence="3">The sequence shown here is derived from an EMBL/GenBank/DDBJ whole genome shotgun (WGS) entry which is preliminary data.</text>
</comment>
<feature type="domain" description="Amidase" evidence="2">
    <location>
        <begin position="35"/>
        <end position="411"/>
    </location>
</feature>
<name>A0A6H9WRJ5_9MICO</name>
<dbReference type="RefSeq" id="WP_158028157.1">
    <property type="nucleotide sequence ID" value="NZ_BMHG01000001.1"/>
</dbReference>
<dbReference type="InterPro" id="IPR023631">
    <property type="entry name" value="Amidase_dom"/>
</dbReference>
<accession>A0A6H9WRJ5</accession>
<dbReference type="PANTHER" id="PTHR11895:SF7">
    <property type="entry name" value="GLUTAMYL-TRNA(GLN) AMIDOTRANSFERASE SUBUNIT A, MITOCHONDRIAL"/>
    <property type="match status" value="1"/>
</dbReference>
<organism evidence="3 4">
    <name type="scientific">Pseudoclavibacter endophyticus</name>
    <dbReference type="NCBI Taxonomy" id="1778590"/>
    <lineage>
        <taxon>Bacteria</taxon>
        <taxon>Bacillati</taxon>
        <taxon>Actinomycetota</taxon>
        <taxon>Actinomycetes</taxon>
        <taxon>Micrococcales</taxon>
        <taxon>Microbacteriaceae</taxon>
        <taxon>Pseudoclavibacter</taxon>
    </lineage>
</organism>
<dbReference type="Proteomes" id="UP000431744">
    <property type="component" value="Unassembled WGS sequence"/>
</dbReference>
<gene>
    <name evidence="3" type="ORF">F8O04_04770</name>
</gene>
<dbReference type="GO" id="GO:0003824">
    <property type="term" value="F:catalytic activity"/>
    <property type="evidence" value="ECO:0007669"/>
    <property type="project" value="InterPro"/>
</dbReference>
<proteinExistence type="inferred from homology"/>
<sequence>MTDSIRVLDPAAGEWTAVADDAAIAAQGAGEGTFPLAVKANIGVRGFARSAGCRALDVAPEAADAPVVAAFRAHGAVVVGMTNMHELAFGITSQNASYGNVRLPGHEERVAGGSSGGSAAAVARGIVPLALGSDTGGSVSVPASFCGVVGFRPSTGRWPTAGLVGLSWTRDTPGVFARTVAEAARADQWVAGETMPSDDSGRVRPRLGVPHPLVDALDPRTAAAFERAMGVVADHAELVDVDLAGVLELTQRAEMPIVLWESRRLLGDVAASVFDCTPADAYERLTASVVSPDVAAVLSTQLSAPITPDQYAAAQRDTIAARMLAADIVAANAIDALVFPSAPAPAPRTDVGPTVDHLGREVSTFGLFTRNTSPGTMLGVPMLTVPMPLDAGELPMGLTMQGRRFDDTALLGLGHRVEAWLAGA</sequence>
<dbReference type="AlphaFoldDB" id="A0A6H9WRJ5"/>
<keyword evidence="4" id="KW-1185">Reference proteome</keyword>
<dbReference type="InterPro" id="IPR036928">
    <property type="entry name" value="AS_sf"/>
</dbReference>
<dbReference type="OrthoDB" id="182039at2"/>
<dbReference type="InterPro" id="IPR000120">
    <property type="entry name" value="Amidase"/>
</dbReference>
<comment type="similarity">
    <text evidence="1">Belongs to the amidase family.</text>
</comment>
<dbReference type="PANTHER" id="PTHR11895">
    <property type="entry name" value="TRANSAMIDASE"/>
    <property type="match status" value="1"/>
</dbReference>